<dbReference type="Proteomes" id="UP000774804">
    <property type="component" value="Unassembled WGS sequence"/>
</dbReference>
<evidence type="ECO:0000313" key="5">
    <source>
        <dbReference type="EMBL" id="KAG2871354.1"/>
    </source>
</evidence>
<dbReference type="EMBL" id="RCMI01005250">
    <property type="protein sequence ID" value="KAG2863596.1"/>
    <property type="molecule type" value="Genomic_DNA"/>
</dbReference>
<evidence type="ECO:0000256" key="1">
    <source>
        <dbReference type="ARBA" id="ARBA00022737"/>
    </source>
</evidence>
<evidence type="ECO:0000256" key="2">
    <source>
        <dbReference type="ARBA" id="ARBA00023043"/>
    </source>
</evidence>
<evidence type="ECO:0000313" key="4">
    <source>
        <dbReference type="EMBL" id="KAG2863596.1"/>
    </source>
</evidence>
<evidence type="ECO:0008006" key="9">
    <source>
        <dbReference type="Google" id="ProtNLM"/>
    </source>
</evidence>
<feature type="repeat" description="ANK" evidence="3">
    <location>
        <begin position="108"/>
        <end position="131"/>
    </location>
</feature>
<dbReference type="PANTHER" id="PTHR24198:SF165">
    <property type="entry name" value="ANKYRIN REPEAT-CONTAINING PROTEIN-RELATED"/>
    <property type="match status" value="1"/>
</dbReference>
<dbReference type="SMART" id="SM00248">
    <property type="entry name" value="ANK"/>
    <property type="match status" value="4"/>
</dbReference>
<gene>
    <name evidence="4" type="ORF">PC115_g25596</name>
    <name evidence="5" type="ORF">PC117_g28270</name>
    <name evidence="6" type="ORF">PC118_g25639</name>
    <name evidence="7" type="ORF">PC129_g25022</name>
</gene>
<dbReference type="Pfam" id="PF12796">
    <property type="entry name" value="Ank_2"/>
    <property type="match status" value="2"/>
</dbReference>
<dbReference type="SUPFAM" id="SSF48403">
    <property type="entry name" value="Ankyrin repeat"/>
    <property type="match status" value="1"/>
</dbReference>
<dbReference type="EMBL" id="RCMV01004784">
    <property type="protein sequence ID" value="KAG3192954.1"/>
    <property type="molecule type" value="Genomic_DNA"/>
</dbReference>
<accession>A0A8T1J1K1</accession>
<protein>
    <recommendedName>
        <fullName evidence="9">Ankyrin repeat-containing domain</fullName>
    </recommendedName>
</protein>
<dbReference type="InterPro" id="IPR036770">
    <property type="entry name" value="Ankyrin_rpt-contain_sf"/>
</dbReference>
<dbReference type="VEuPathDB" id="FungiDB:PC110_g14002"/>
<dbReference type="Proteomes" id="UP000697107">
    <property type="component" value="Unassembled WGS sequence"/>
</dbReference>
<sequence>MLLDIEAIMKILLEKKVFPTAMNSDLIHQMLTSASAIAATIAHVVDEHKIFWGVVNSILDNYPKEASSRTAEWNQKGALHYAVASLELPTVIRLVELRGLDLLAEDENKQTPLHLAAVGGDETICRVLLEKLHSNTAKTTAIDVQDIRGRTALHLAVIHGHETIASMIFSAGASLDIRCRDGLTALLYAAKCNRLAILIALYSRAQPKPHDALVKANHEAGIFVAARYGAF</sequence>
<organism evidence="5 8">
    <name type="scientific">Phytophthora cactorum</name>
    <dbReference type="NCBI Taxonomy" id="29920"/>
    <lineage>
        <taxon>Eukaryota</taxon>
        <taxon>Sar</taxon>
        <taxon>Stramenopiles</taxon>
        <taxon>Oomycota</taxon>
        <taxon>Peronosporomycetes</taxon>
        <taxon>Peronosporales</taxon>
        <taxon>Peronosporaceae</taxon>
        <taxon>Phytophthora</taxon>
    </lineage>
</organism>
<reference evidence="5" key="1">
    <citation type="submission" date="2018-10" db="EMBL/GenBank/DDBJ databases">
        <title>Effector identification in a new, highly contiguous assembly of the strawberry crown rot pathogen Phytophthora cactorum.</title>
        <authorList>
            <person name="Armitage A.D."/>
            <person name="Nellist C.F."/>
            <person name="Bates H."/>
            <person name="Vickerstaff R.J."/>
            <person name="Harrison R.J."/>
        </authorList>
    </citation>
    <scope>NUCLEOTIDE SEQUENCE</scope>
    <source>
        <strain evidence="4">4032</strain>
        <strain evidence="5">4040</strain>
        <strain evidence="6">P415</strain>
        <strain evidence="7">P421</strain>
    </source>
</reference>
<evidence type="ECO:0000313" key="7">
    <source>
        <dbReference type="EMBL" id="KAG3192954.1"/>
    </source>
</evidence>
<comment type="caution">
    <text evidence="5">The sequence shown here is derived from an EMBL/GenBank/DDBJ whole genome shotgun (WGS) entry which is preliminary data.</text>
</comment>
<dbReference type="EMBL" id="RCMK01004504">
    <property type="protein sequence ID" value="KAG2871354.1"/>
    <property type="molecule type" value="Genomic_DNA"/>
</dbReference>
<dbReference type="InterPro" id="IPR002110">
    <property type="entry name" value="Ankyrin_rpt"/>
</dbReference>
<name>A0A8T1J1K1_9STRA</name>
<dbReference type="Proteomes" id="UP000736787">
    <property type="component" value="Unassembled WGS sequence"/>
</dbReference>
<evidence type="ECO:0000256" key="3">
    <source>
        <dbReference type="PROSITE-ProRule" id="PRU00023"/>
    </source>
</evidence>
<feature type="non-terminal residue" evidence="5">
    <location>
        <position position="231"/>
    </location>
</feature>
<dbReference type="PROSITE" id="PS50297">
    <property type="entry name" value="ANK_REP_REGION"/>
    <property type="match status" value="2"/>
</dbReference>
<dbReference type="EMBL" id="RCML01004715">
    <property type="protein sequence ID" value="KAG2946699.1"/>
    <property type="molecule type" value="Genomic_DNA"/>
</dbReference>
<keyword evidence="1" id="KW-0677">Repeat</keyword>
<evidence type="ECO:0000313" key="8">
    <source>
        <dbReference type="Proteomes" id="UP000736787"/>
    </source>
</evidence>
<evidence type="ECO:0000313" key="6">
    <source>
        <dbReference type="EMBL" id="KAG2946699.1"/>
    </source>
</evidence>
<proteinExistence type="predicted"/>
<feature type="repeat" description="ANK" evidence="3">
    <location>
        <begin position="148"/>
        <end position="180"/>
    </location>
</feature>
<dbReference type="AlphaFoldDB" id="A0A8T1J1K1"/>
<dbReference type="PROSITE" id="PS50088">
    <property type="entry name" value="ANK_REPEAT"/>
    <property type="match status" value="2"/>
</dbReference>
<keyword evidence="2 3" id="KW-0040">ANK repeat</keyword>
<dbReference type="Proteomes" id="UP000760860">
    <property type="component" value="Unassembled WGS sequence"/>
</dbReference>
<dbReference type="PANTHER" id="PTHR24198">
    <property type="entry name" value="ANKYRIN REPEAT AND PROTEIN KINASE DOMAIN-CONTAINING PROTEIN"/>
    <property type="match status" value="1"/>
</dbReference>
<dbReference type="Gene3D" id="1.25.40.20">
    <property type="entry name" value="Ankyrin repeat-containing domain"/>
    <property type="match status" value="1"/>
</dbReference>